<dbReference type="GO" id="GO:0003677">
    <property type="term" value="F:DNA binding"/>
    <property type="evidence" value="ECO:0007669"/>
    <property type="project" value="UniProtKB-KW"/>
</dbReference>
<dbReference type="InterPro" id="IPR036388">
    <property type="entry name" value="WH-like_DNA-bd_sf"/>
</dbReference>
<keyword evidence="4" id="KW-0238">DNA-binding</keyword>
<keyword evidence="5" id="KW-0804">Transcription</keyword>
<dbReference type="PANTHER" id="PTHR33164:SF5">
    <property type="entry name" value="ORGANIC HYDROPEROXIDE RESISTANCE TRANSCRIPTIONAL REGULATOR"/>
    <property type="match status" value="1"/>
</dbReference>
<dbReference type="AlphaFoldDB" id="A0A7C9I4J9"/>
<keyword evidence="8" id="KW-1185">Reference proteome</keyword>
<dbReference type="PANTHER" id="PTHR33164">
    <property type="entry name" value="TRANSCRIPTIONAL REGULATOR, MARR FAMILY"/>
    <property type="match status" value="1"/>
</dbReference>
<gene>
    <name evidence="7" type="ORF">GO986_15900</name>
</gene>
<sequence>MRLNEQICFSLATASRSVAALYRPLLEEVGLTQPQFMVMLVLWERDHTTIKDIGAALQLDHGTLTPLLKRLETAGHIVRRRRIDDERSVDIELTPQGAALRQRAEGIPAGISRALPLTEEENALLRRLLTKLGATSS</sequence>
<dbReference type="InterPro" id="IPR000835">
    <property type="entry name" value="HTH_MarR-typ"/>
</dbReference>
<dbReference type="InterPro" id="IPR055166">
    <property type="entry name" value="Transc_reg_Sar_Rot_HTH"/>
</dbReference>
<evidence type="ECO:0000256" key="2">
    <source>
        <dbReference type="ARBA" id="ARBA00022490"/>
    </source>
</evidence>
<proteinExistence type="predicted"/>
<dbReference type="SUPFAM" id="SSF46785">
    <property type="entry name" value="Winged helix' DNA-binding domain"/>
    <property type="match status" value="1"/>
</dbReference>
<dbReference type="RefSeq" id="WP_157460291.1">
    <property type="nucleotide sequence ID" value="NZ_WQLB01000025.1"/>
</dbReference>
<dbReference type="InterPro" id="IPR036390">
    <property type="entry name" value="WH_DNA-bd_sf"/>
</dbReference>
<evidence type="ECO:0000313" key="8">
    <source>
        <dbReference type="Proteomes" id="UP000483286"/>
    </source>
</evidence>
<keyword evidence="3" id="KW-0805">Transcription regulation</keyword>
<reference evidence="7 8" key="1">
    <citation type="submission" date="2019-12" db="EMBL/GenBank/DDBJ databases">
        <title>Deinococcus sp. HMF7620 Genome sequencing and assembly.</title>
        <authorList>
            <person name="Kang H."/>
            <person name="Kim H."/>
            <person name="Joh K."/>
        </authorList>
    </citation>
    <scope>NUCLEOTIDE SEQUENCE [LARGE SCALE GENOMIC DNA]</scope>
    <source>
        <strain evidence="7 8">HMF7620</strain>
    </source>
</reference>
<organism evidence="7 8">
    <name type="scientific">Deinococcus arboris</name>
    <dbReference type="NCBI Taxonomy" id="2682977"/>
    <lineage>
        <taxon>Bacteria</taxon>
        <taxon>Thermotogati</taxon>
        <taxon>Deinococcota</taxon>
        <taxon>Deinococci</taxon>
        <taxon>Deinococcales</taxon>
        <taxon>Deinococcaceae</taxon>
        <taxon>Deinococcus</taxon>
    </lineage>
</organism>
<dbReference type="GO" id="GO:0003700">
    <property type="term" value="F:DNA-binding transcription factor activity"/>
    <property type="evidence" value="ECO:0007669"/>
    <property type="project" value="InterPro"/>
</dbReference>
<dbReference type="GO" id="GO:0006950">
    <property type="term" value="P:response to stress"/>
    <property type="evidence" value="ECO:0007669"/>
    <property type="project" value="TreeGrafter"/>
</dbReference>
<evidence type="ECO:0000256" key="4">
    <source>
        <dbReference type="ARBA" id="ARBA00023125"/>
    </source>
</evidence>
<evidence type="ECO:0000259" key="6">
    <source>
        <dbReference type="PROSITE" id="PS50995"/>
    </source>
</evidence>
<feature type="domain" description="HTH marR-type" evidence="6">
    <location>
        <begin position="4"/>
        <end position="134"/>
    </location>
</feature>
<dbReference type="SMART" id="SM00347">
    <property type="entry name" value="HTH_MARR"/>
    <property type="match status" value="1"/>
</dbReference>
<dbReference type="Proteomes" id="UP000483286">
    <property type="component" value="Unassembled WGS sequence"/>
</dbReference>
<comment type="caution">
    <text evidence="7">The sequence shown here is derived from an EMBL/GenBank/DDBJ whole genome shotgun (WGS) entry which is preliminary data.</text>
</comment>
<dbReference type="PROSITE" id="PS50995">
    <property type="entry name" value="HTH_MARR_2"/>
    <property type="match status" value="1"/>
</dbReference>
<comment type="subcellular location">
    <subcellularLocation>
        <location evidence="1">Cytoplasm</location>
    </subcellularLocation>
</comment>
<evidence type="ECO:0000256" key="3">
    <source>
        <dbReference type="ARBA" id="ARBA00023015"/>
    </source>
</evidence>
<dbReference type="Pfam" id="PF22381">
    <property type="entry name" value="Staph_reg_Sar_Rot"/>
    <property type="match status" value="1"/>
</dbReference>
<evidence type="ECO:0000256" key="1">
    <source>
        <dbReference type="ARBA" id="ARBA00004496"/>
    </source>
</evidence>
<evidence type="ECO:0000256" key="5">
    <source>
        <dbReference type="ARBA" id="ARBA00023163"/>
    </source>
</evidence>
<dbReference type="InterPro" id="IPR039422">
    <property type="entry name" value="MarR/SlyA-like"/>
</dbReference>
<name>A0A7C9I4J9_9DEIO</name>
<accession>A0A7C9I4J9</accession>
<dbReference type="GO" id="GO:0005737">
    <property type="term" value="C:cytoplasm"/>
    <property type="evidence" value="ECO:0007669"/>
    <property type="project" value="UniProtKB-SubCell"/>
</dbReference>
<keyword evidence="2" id="KW-0963">Cytoplasm</keyword>
<evidence type="ECO:0000313" key="7">
    <source>
        <dbReference type="EMBL" id="MVN88231.1"/>
    </source>
</evidence>
<protein>
    <submittedName>
        <fullName evidence="7">MarR family transcriptional regulator</fullName>
    </submittedName>
</protein>
<dbReference type="EMBL" id="WQLB01000025">
    <property type="protein sequence ID" value="MVN88231.1"/>
    <property type="molecule type" value="Genomic_DNA"/>
</dbReference>
<dbReference type="Gene3D" id="1.10.10.10">
    <property type="entry name" value="Winged helix-like DNA-binding domain superfamily/Winged helix DNA-binding domain"/>
    <property type="match status" value="1"/>
</dbReference>
<dbReference type="PRINTS" id="PR00598">
    <property type="entry name" value="HTHMARR"/>
</dbReference>